<keyword evidence="3" id="KW-1185">Reference proteome</keyword>
<comment type="caution">
    <text evidence="2">The sequence shown here is derived from an EMBL/GenBank/DDBJ whole genome shotgun (WGS) entry which is preliminary data.</text>
</comment>
<proteinExistence type="predicted"/>
<keyword evidence="1" id="KW-1133">Transmembrane helix</keyword>
<dbReference type="EMBL" id="JACSQO010000004">
    <property type="protein sequence ID" value="MBD7944337.1"/>
    <property type="molecule type" value="Genomic_DNA"/>
</dbReference>
<reference evidence="2 3" key="1">
    <citation type="submission" date="2020-08" db="EMBL/GenBank/DDBJ databases">
        <title>A Genomic Blueprint of the Chicken Gut Microbiome.</title>
        <authorList>
            <person name="Gilroy R."/>
            <person name="Ravi A."/>
            <person name="Getino M."/>
            <person name="Pursley I."/>
            <person name="Horton D.L."/>
            <person name="Alikhan N.-F."/>
            <person name="Baker D."/>
            <person name="Gharbi K."/>
            <person name="Hall N."/>
            <person name="Watson M."/>
            <person name="Adriaenssens E.M."/>
            <person name="Foster-Nyarko E."/>
            <person name="Jarju S."/>
            <person name="Secka A."/>
            <person name="Antonio M."/>
            <person name="Oren A."/>
            <person name="Chaudhuri R."/>
            <person name="La Ragione R.M."/>
            <person name="Hildebrand F."/>
            <person name="Pallen M.J."/>
        </authorList>
    </citation>
    <scope>NUCLEOTIDE SEQUENCE [LARGE SCALE GENOMIC DNA]</scope>
    <source>
        <strain evidence="2 3">Sa2BUA9</strain>
    </source>
</reference>
<organism evidence="2 3">
    <name type="scientific">Psychrobacillus faecigallinarum</name>
    <dbReference type="NCBI Taxonomy" id="2762235"/>
    <lineage>
        <taxon>Bacteria</taxon>
        <taxon>Bacillati</taxon>
        <taxon>Bacillota</taxon>
        <taxon>Bacilli</taxon>
        <taxon>Bacillales</taxon>
        <taxon>Bacillaceae</taxon>
        <taxon>Psychrobacillus</taxon>
    </lineage>
</organism>
<dbReference type="Pfam" id="PF09911">
    <property type="entry name" value="DUF2140"/>
    <property type="match status" value="1"/>
</dbReference>
<evidence type="ECO:0000313" key="2">
    <source>
        <dbReference type="EMBL" id="MBD7944337.1"/>
    </source>
</evidence>
<protein>
    <submittedName>
        <fullName evidence="2">YpmS family protein</fullName>
    </submittedName>
</protein>
<feature type="transmembrane region" description="Helical" evidence="1">
    <location>
        <begin position="7"/>
        <end position="26"/>
    </location>
</feature>
<name>A0ABR8R9M3_9BACI</name>
<gene>
    <name evidence="2" type="ORF">H9650_09445</name>
</gene>
<accession>A0ABR8R9M3</accession>
<keyword evidence="1" id="KW-0472">Membrane</keyword>
<dbReference type="InterPro" id="IPR018672">
    <property type="entry name" value="DUF2140"/>
</dbReference>
<evidence type="ECO:0000313" key="3">
    <source>
        <dbReference type="Proteomes" id="UP000640786"/>
    </source>
</evidence>
<dbReference type="RefSeq" id="WP_144536659.1">
    <property type="nucleotide sequence ID" value="NZ_JACSQO010000004.1"/>
</dbReference>
<keyword evidence="1" id="KW-0812">Transmembrane</keyword>
<sequence>MNKWKIAFFLLLLVIVGSIGTVLYWITAPTESVEVKSAEEANPSGHVLTVNASKEDFQGIANTFIAKAMDNKPIPLQLSVDDQIILSSELTIFSLTLPVKMYFEPFVEENGNIRLEQSSVEVGQLQLPPETVLKLLRDSIDLPRWMVVKPDEEEVLIQLASIPMASGVNVRAKELNLQEDKIVLEIIVPSK</sequence>
<dbReference type="Proteomes" id="UP000640786">
    <property type="component" value="Unassembled WGS sequence"/>
</dbReference>
<evidence type="ECO:0000256" key="1">
    <source>
        <dbReference type="SAM" id="Phobius"/>
    </source>
</evidence>